<evidence type="ECO:0000256" key="6">
    <source>
        <dbReference type="SAM" id="Phobius"/>
    </source>
</evidence>
<evidence type="ECO:0000313" key="8">
    <source>
        <dbReference type="EMBL" id="TCD69375.1"/>
    </source>
</evidence>
<dbReference type="STRING" id="92696.A0A4R0RSR4"/>
<dbReference type="InterPro" id="IPR051694">
    <property type="entry name" value="Immunoregulatory_rcpt-like"/>
</dbReference>
<feature type="chain" id="PRO_5020843912" description="Mid2 domain-containing protein" evidence="7">
    <location>
        <begin position="27"/>
        <end position="353"/>
    </location>
</feature>
<keyword evidence="9" id="KW-1185">Reference proteome</keyword>
<evidence type="ECO:0008006" key="10">
    <source>
        <dbReference type="Google" id="ProtNLM"/>
    </source>
</evidence>
<evidence type="ECO:0000256" key="1">
    <source>
        <dbReference type="ARBA" id="ARBA00004167"/>
    </source>
</evidence>
<evidence type="ECO:0000256" key="3">
    <source>
        <dbReference type="ARBA" id="ARBA00022989"/>
    </source>
</evidence>
<dbReference type="PANTHER" id="PTHR15549">
    <property type="entry name" value="PAIRED IMMUNOGLOBULIN-LIKE TYPE 2 RECEPTOR"/>
    <property type="match status" value="1"/>
</dbReference>
<dbReference type="GO" id="GO:0071944">
    <property type="term" value="C:cell periphery"/>
    <property type="evidence" value="ECO:0007669"/>
    <property type="project" value="UniProtKB-ARBA"/>
</dbReference>
<feature type="transmembrane region" description="Helical" evidence="6">
    <location>
        <begin position="200"/>
        <end position="223"/>
    </location>
</feature>
<accession>A0A4R0RSR4</accession>
<comment type="subcellular location">
    <subcellularLocation>
        <location evidence="1">Membrane</location>
        <topology evidence="1">Single-pass membrane protein</topology>
    </subcellularLocation>
</comment>
<dbReference type="Proteomes" id="UP000292702">
    <property type="component" value="Unassembled WGS sequence"/>
</dbReference>
<reference evidence="8 9" key="1">
    <citation type="submission" date="2018-11" db="EMBL/GenBank/DDBJ databases">
        <title>Genome assembly of Steccherinum ochraceum LE-BIN_3174, the white-rot fungus of the Steccherinaceae family (The Residual Polyporoid clade, Polyporales, Basidiomycota).</title>
        <authorList>
            <person name="Fedorova T.V."/>
            <person name="Glazunova O.A."/>
            <person name="Landesman E.O."/>
            <person name="Moiseenko K.V."/>
            <person name="Psurtseva N.V."/>
            <person name="Savinova O.S."/>
            <person name="Shakhova N.V."/>
            <person name="Tyazhelova T.V."/>
            <person name="Vasina D.V."/>
        </authorList>
    </citation>
    <scope>NUCLEOTIDE SEQUENCE [LARGE SCALE GENOMIC DNA]</scope>
    <source>
        <strain evidence="8 9">LE-BIN_3174</strain>
    </source>
</reference>
<feature type="region of interest" description="Disordered" evidence="5">
    <location>
        <begin position="161"/>
        <end position="196"/>
    </location>
</feature>
<keyword evidence="2 6" id="KW-0812">Transmembrane</keyword>
<dbReference type="PANTHER" id="PTHR15549:SF26">
    <property type="entry name" value="AXIAL BUDDING PATTERN PROTEIN 2-RELATED"/>
    <property type="match status" value="1"/>
</dbReference>
<organism evidence="8 9">
    <name type="scientific">Steccherinum ochraceum</name>
    <dbReference type="NCBI Taxonomy" id="92696"/>
    <lineage>
        <taxon>Eukaryota</taxon>
        <taxon>Fungi</taxon>
        <taxon>Dikarya</taxon>
        <taxon>Basidiomycota</taxon>
        <taxon>Agaricomycotina</taxon>
        <taxon>Agaricomycetes</taxon>
        <taxon>Polyporales</taxon>
        <taxon>Steccherinaceae</taxon>
        <taxon>Steccherinum</taxon>
    </lineage>
</organism>
<dbReference type="GO" id="GO:0016020">
    <property type="term" value="C:membrane"/>
    <property type="evidence" value="ECO:0007669"/>
    <property type="project" value="UniProtKB-SubCell"/>
</dbReference>
<keyword evidence="7" id="KW-0732">Signal</keyword>
<dbReference type="EMBL" id="RWJN01000043">
    <property type="protein sequence ID" value="TCD69375.1"/>
    <property type="molecule type" value="Genomic_DNA"/>
</dbReference>
<dbReference type="AlphaFoldDB" id="A0A4R0RSR4"/>
<evidence type="ECO:0000256" key="4">
    <source>
        <dbReference type="ARBA" id="ARBA00023136"/>
    </source>
</evidence>
<name>A0A4R0RSR4_9APHY</name>
<evidence type="ECO:0000313" key="9">
    <source>
        <dbReference type="Proteomes" id="UP000292702"/>
    </source>
</evidence>
<keyword evidence="3 6" id="KW-1133">Transmembrane helix</keyword>
<evidence type="ECO:0000256" key="2">
    <source>
        <dbReference type="ARBA" id="ARBA00022692"/>
    </source>
</evidence>
<keyword evidence="4 6" id="KW-0472">Membrane</keyword>
<proteinExistence type="predicted"/>
<feature type="region of interest" description="Disordered" evidence="5">
    <location>
        <begin position="294"/>
        <end position="353"/>
    </location>
</feature>
<dbReference type="Gene3D" id="1.20.5.510">
    <property type="entry name" value="Single helix bin"/>
    <property type="match status" value="1"/>
</dbReference>
<feature type="signal peptide" evidence="7">
    <location>
        <begin position="1"/>
        <end position="26"/>
    </location>
</feature>
<dbReference type="OrthoDB" id="2754894at2759"/>
<gene>
    <name evidence="8" type="ORF">EIP91_007931</name>
</gene>
<sequence length="353" mass="36644">MASTRRSSLLAFVALLGSATFPAVRAQGTNATCQAQFDWMNNEKSQSPCLVTAYLLTPCLANAADAYVFSLPDGFHYRPPTIGSATACQCNTVFYSVIQSCALCQSDPIIPWSTWNTNCTAAIYQSVYPETIPSGTSIPAWAYLDVATSDNFNITAAQLNQQEGHPESTASGPSSTSSGAGSPSSTAQPSSSGKHSNTGAIVGGVVGGLGGAAILAAVAFFFWRKYRRNSRGVNASNGTSTDSNTFAPGVFDGSEKATSQPYTITPLPISSPSPAPGMNTAGVGAGYVPGKIYDPNDPSTFPTAGADPSIHTAQSPTMYSQSLYPAPSPPPQAPYQQQYTVPRGGQYTGAPEV</sequence>
<evidence type="ECO:0000256" key="7">
    <source>
        <dbReference type="SAM" id="SignalP"/>
    </source>
</evidence>
<feature type="compositionally biased region" description="Low complexity" evidence="5">
    <location>
        <begin position="168"/>
        <end position="192"/>
    </location>
</feature>
<comment type="caution">
    <text evidence="8">The sequence shown here is derived from an EMBL/GenBank/DDBJ whole genome shotgun (WGS) entry which is preliminary data.</text>
</comment>
<protein>
    <recommendedName>
        <fullName evidence="10">Mid2 domain-containing protein</fullName>
    </recommendedName>
</protein>
<evidence type="ECO:0000256" key="5">
    <source>
        <dbReference type="SAM" id="MobiDB-lite"/>
    </source>
</evidence>